<dbReference type="GO" id="GO:0016020">
    <property type="term" value="C:membrane"/>
    <property type="evidence" value="ECO:0007669"/>
    <property type="project" value="UniProtKB-SubCell"/>
</dbReference>
<dbReference type="Proteomes" id="UP001530377">
    <property type="component" value="Unassembled WGS sequence"/>
</dbReference>
<evidence type="ECO:0000256" key="3">
    <source>
        <dbReference type="ARBA" id="ARBA00022676"/>
    </source>
</evidence>
<keyword evidence="6" id="KW-1133">Transmembrane helix</keyword>
<evidence type="ECO:0000256" key="6">
    <source>
        <dbReference type="ARBA" id="ARBA00022989"/>
    </source>
</evidence>
<evidence type="ECO:0000256" key="5">
    <source>
        <dbReference type="ARBA" id="ARBA00022692"/>
    </source>
</evidence>
<name>A0ABD3SQB4_9STRA</name>
<dbReference type="AlphaFoldDB" id="A0ABD3SQB4"/>
<evidence type="ECO:0008006" key="10">
    <source>
        <dbReference type="Google" id="ProtNLM"/>
    </source>
</evidence>
<comment type="similarity">
    <text evidence="2">Belongs to the glycosyltransferase 92 family.</text>
</comment>
<keyword evidence="7" id="KW-0472">Membrane</keyword>
<comment type="subcellular location">
    <subcellularLocation>
        <location evidence="1">Membrane</location>
        <topology evidence="1">Single-pass membrane protein</topology>
    </subcellularLocation>
</comment>
<accession>A0ABD3SQB4</accession>
<keyword evidence="9" id="KW-1185">Reference proteome</keyword>
<evidence type="ECO:0000256" key="1">
    <source>
        <dbReference type="ARBA" id="ARBA00004167"/>
    </source>
</evidence>
<keyword evidence="3" id="KW-0328">Glycosyltransferase</keyword>
<evidence type="ECO:0000256" key="7">
    <source>
        <dbReference type="ARBA" id="ARBA00023136"/>
    </source>
</evidence>
<dbReference type="GO" id="GO:0016757">
    <property type="term" value="F:glycosyltransferase activity"/>
    <property type="evidence" value="ECO:0007669"/>
    <property type="project" value="UniProtKB-KW"/>
</dbReference>
<evidence type="ECO:0000313" key="9">
    <source>
        <dbReference type="Proteomes" id="UP001530377"/>
    </source>
</evidence>
<gene>
    <name evidence="8" type="ORF">ACHAXA_000620</name>
</gene>
<dbReference type="EMBL" id="JALLPB020000014">
    <property type="protein sequence ID" value="KAL3826794.1"/>
    <property type="molecule type" value="Genomic_DNA"/>
</dbReference>
<proteinExistence type="inferred from homology"/>
<sequence>MSSTVLILDVDKSPQQSVLLAMTNISKDEYDVLPGIFDYGVSKNRKHELVITTASITGDYHNPDALWFQFLGMGGRMFRDGNNFGICKSRSNDTDNDFGTLKQRDKAWEDMQDEEFFCRIGGREARLLLMPTDNYDANTHAMIQVFRCPLRGIQGQGDVISAQDMDRLRYHTRALADLALKVEVIHKDKEGKLTQVARIVLPLTKPSVGIHRILSDVPVEKSFLSERHNITLCLVSHPNGILRLNEWIRYHQDIVGIDHIHLGLFTNFGEGNGEKAKQVHYAMNNLLFKSDVRKGALSVSPIWDEDFDIQCDGRDLQILSFYQECLYRAKGTSEFVGTWDLDEFFLFNITGPKPSISEFLRTIVHPKCQDWSFVTMKSSSTKREVPDGHDTGLVLFDHPTRDSAMNKVWLKSIARTEKCFQNSPHILGACLPQGTMNISGAVAMHPDAAIHECAFMVDRAFMVHARDFEPGGVSVETGLIQSIKG</sequence>
<evidence type="ECO:0000256" key="4">
    <source>
        <dbReference type="ARBA" id="ARBA00022679"/>
    </source>
</evidence>
<organism evidence="8 9">
    <name type="scientific">Cyclostephanos tholiformis</name>
    <dbReference type="NCBI Taxonomy" id="382380"/>
    <lineage>
        <taxon>Eukaryota</taxon>
        <taxon>Sar</taxon>
        <taxon>Stramenopiles</taxon>
        <taxon>Ochrophyta</taxon>
        <taxon>Bacillariophyta</taxon>
        <taxon>Coscinodiscophyceae</taxon>
        <taxon>Thalassiosirophycidae</taxon>
        <taxon>Stephanodiscales</taxon>
        <taxon>Stephanodiscaceae</taxon>
        <taxon>Cyclostephanos</taxon>
    </lineage>
</organism>
<dbReference type="PANTHER" id="PTHR21461:SF69">
    <property type="entry name" value="GLYCOSYLTRANSFERASE FAMILY 92 PROTEIN"/>
    <property type="match status" value="1"/>
</dbReference>
<evidence type="ECO:0000256" key="2">
    <source>
        <dbReference type="ARBA" id="ARBA00007647"/>
    </source>
</evidence>
<comment type="caution">
    <text evidence="8">The sequence shown here is derived from an EMBL/GenBank/DDBJ whole genome shotgun (WGS) entry which is preliminary data.</text>
</comment>
<reference evidence="8 9" key="1">
    <citation type="submission" date="2024-10" db="EMBL/GenBank/DDBJ databases">
        <title>Updated reference genomes for cyclostephanoid diatoms.</title>
        <authorList>
            <person name="Roberts W.R."/>
            <person name="Alverson A.J."/>
        </authorList>
    </citation>
    <scope>NUCLEOTIDE SEQUENCE [LARGE SCALE GENOMIC DNA]</scope>
    <source>
        <strain evidence="8 9">AJA228-03</strain>
    </source>
</reference>
<dbReference type="PANTHER" id="PTHR21461">
    <property type="entry name" value="GLYCOSYLTRANSFERASE FAMILY 92 PROTEIN"/>
    <property type="match status" value="1"/>
</dbReference>
<keyword evidence="4" id="KW-0808">Transferase</keyword>
<dbReference type="Pfam" id="PF01697">
    <property type="entry name" value="Glyco_transf_92"/>
    <property type="match status" value="1"/>
</dbReference>
<evidence type="ECO:0000313" key="8">
    <source>
        <dbReference type="EMBL" id="KAL3826794.1"/>
    </source>
</evidence>
<dbReference type="InterPro" id="IPR008166">
    <property type="entry name" value="Glyco_transf_92"/>
</dbReference>
<keyword evidence="5" id="KW-0812">Transmembrane</keyword>
<protein>
    <recommendedName>
        <fullName evidence="10">Glycosyltransferase family 92 protein</fullName>
    </recommendedName>
</protein>